<comment type="caution">
    <text evidence="1">The sequence shown here is derived from an EMBL/GenBank/DDBJ whole genome shotgun (WGS) entry which is preliminary data.</text>
</comment>
<reference evidence="1" key="2">
    <citation type="journal article" date="2021" name="PeerJ">
        <title>Extensive microbial diversity within the chicken gut microbiome revealed by metagenomics and culture.</title>
        <authorList>
            <person name="Gilroy R."/>
            <person name="Ravi A."/>
            <person name="Getino M."/>
            <person name="Pursley I."/>
            <person name="Horton D.L."/>
            <person name="Alikhan N.F."/>
            <person name="Baker D."/>
            <person name="Gharbi K."/>
            <person name="Hall N."/>
            <person name="Watson M."/>
            <person name="Adriaenssens E.M."/>
            <person name="Foster-Nyarko E."/>
            <person name="Jarju S."/>
            <person name="Secka A."/>
            <person name="Antonio M."/>
            <person name="Oren A."/>
            <person name="Chaudhuri R.R."/>
            <person name="La Ragione R."/>
            <person name="Hildebrand F."/>
            <person name="Pallen M.J."/>
        </authorList>
    </citation>
    <scope>NUCLEOTIDE SEQUENCE</scope>
    <source>
        <strain evidence="1">2830</strain>
    </source>
</reference>
<evidence type="ECO:0000313" key="1">
    <source>
        <dbReference type="EMBL" id="HIU10161.1"/>
    </source>
</evidence>
<reference evidence="1" key="1">
    <citation type="submission" date="2020-10" db="EMBL/GenBank/DDBJ databases">
        <authorList>
            <person name="Gilroy R."/>
        </authorList>
    </citation>
    <scope>NUCLEOTIDE SEQUENCE</scope>
    <source>
        <strain evidence="1">2830</strain>
    </source>
</reference>
<dbReference type="EMBL" id="DVMH01000018">
    <property type="protein sequence ID" value="HIU10161.1"/>
    <property type="molecule type" value="Genomic_DNA"/>
</dbReference>
<evidence type="ECO:0000313" key="2">
    <source>
        <dbReference type="Proteomes" id="UP000824124"/>
    </source>
</evidence>
<sequence>MDKYKTGDMVYAKLGTLPVVGTIIYKDDKTEKYLIRFSTVQQDWYSENDIIPYKQG</sequence>
<dbReference type="Proteomes" id="UP000824124">
    <property type="component" value="Unassembled WGS sequence"/>
</dbReference>
<proteinExistence type="predicted"/>
<name>A0A9D1HIW3_9FIRM</name>
<accession>A0A9D1HIW3</accession>
<protein>
    <submittedName>
        <fullName evidence="1">Uncharacterized protein</fullName>
    </submittedName>
</protein>
<gene>
    <name evidence="1" type="ORF">IAB00_02800</name>
</gene>
<dbReference type="AlphaFoldDB" id="A0A9D1HIW3"/>
<organism evidence="1 2">
    <name type="scientific">Candidatus Avidehalobacter gallistercoris</name>
    <dbReference type="NCBI Taxonomy" id="2840694"/>
    <lineage>
        <taxon>Bacteria</taxon>
        <taxon>Bacillati</taxon>
        <taxon>Bacillota</taxon>
        <taxon>Clostridia</taxon>
        <taxon>Eubacteriales</taxon>
        <taxon>Peptococcaceae</taxon>
        <taxon>Peptococcaceae incertae sedis</taxon>
        <taxon>Candidatus Avidehalobacter</taxon>
    </lineage>
</organism>